<name>U1WK35_ANEAE</name>
<dbReference type="HOGENOM" id="CLU_2364374_0_0_9"/>
<evidence type="ECO:0000256" key="1">
    <source>
        <dbReference type="SAM" id="MobiDB-lite"/>
    </source>
</evidence>
<sequence length="95" mass="11106">QAKRGFFRVKLVSFDWSENPRQPRDRPLPHEPSRANENRRISLRNGSSESRVAPFLRWNVPFYMVCRSANLADIDTPFAKNDAMKKGEQMATLWL</sequence>
<protein>
    <submittedName>
        <fullName evidence="2">Uncharacterized protein</fullName>
    </submittedName>
</protein>
<evidence type="ECO:0000313" key="2">
    <source>
        <dbReference type="EMBL" id="ERI08949.1"/>
    </source>
</evidence>
<feature type="non-terminal residue" evidence="2">
    <location>
        <position position="1"/>
    </location>
</feature>
<dbReference type="EMBL" id="AWSJ01000175">
    <property type="protein sequence ID" value="ERI08949.1"/>
    <property type="molecule type" value="Genomic_DNA"/>
</dbReference>
<proteinExistence type="predicted"/>
<reference evidence="2 3" key="1">
    <citation type="submission" date="2013-08" db="EMBL/GenBank/DDBJ databases">
        <authorList>
            <person name="Weinstock G."/>
            <person name="Sodergren E."/>
            <person name="Wylie T."/>
            <person name="Fulton L."/>
            <person name="Fulton R."/>
            <person name="Fronick C."/>
            <person name="O'Laughlin M."/>
            <person name="Godfrey J."/>
            <person name="Miner T."/>
            <person name="Herter B."/>
            <person name="Appelbaum E."/>
            <person name="Cordes M."/>
            <person name="Lek S."/>
            <person name="Wollam A."/>
            <person name="Pepin K.H."/>
            <person name="Palsikar V.B."/>
            <person name="Mitreva M."/>
            <person name="Wilson R.K."/>
        </authorList>
    </citation>
    <scope>NUCLEOTIDE SEQUENCE [LARGE SCALE GENOMIC DNA]</scope>
    <source>
        <strain evidence="2 3">ATCC 12856</strain>
    </source>
</reference>
<organism evidence="2 3">
    <name type="scientific">Aneurinibacillus aneurinilyticus ATCC 12856</name>
    <dbReference type="NCBI Taxonomy" id="649747"/>
    <lineage>
        <taxon>Bacteria</taxon>
        <taxon>Bacillati</taxon>
        <taxon>Bacillota</taxon>
        <taxon>Bacilli</taxon>
        <taxon>Bacillales</taxon>
        <taxon>Paenibacillaceae</taxon>
        <taxon>Aneurinibacillus group</taxon>
        <taxon>Aneurinibacillus</taxon>
    </lineage>
</organism>
<dbReference type="Proteomes" id="UP000016511">
    <property type="component" value="Unassembled WGS sequence"/>
</dbReference>
<comment type="caution">
    <text evidence="2">The sequence shown here is derived from an EMBL/GenBank/DDBJ whole genome shotgun (WGS) entry which is preliminary data.</text>
</comment>
<accession>U1WK35</accession>
<feature type="compositionally biased region" description="Basic and acidic residues" evidence="1">
    <location>
        <begin position="21"/>
        <end position="39"/>
    </location>
</feature>
<feature type="region of interest" description="Disordered" evidence="1">
    <location>
        <begin position="17"/>
        <end position="39"/>
    </location>
</feature>
<keyword evidence="3" id="KW-1185">Reference proteome</keyword>
<dbReference type="AlphaFoldDB" id="U1WK35"/>
<evidence type="ECO:0000313" key="3">
    <source>
        <dbReference type="Proteomes" id="UP000016511"/>
    </source>
</evidence>
<gene>
    <name evidence="2" type="ORF">HMPREF0083_02942</name>
</gene>